<dbReference type="Proteomes" id="UP000245207">
    <property type="component" value="Unassembled WGS sequence"/>
</dbReference>
<gene>
    <name evidence="2" type="ORF">CTI12_AA397250</name>
</gene>
<evidence type="ECO:0000313" key="2">
    <source>
        <dbReference type="EMBL" id="PWA58679.1"/>
    </source>
</evidence>
<reference evidence="2 3" key="1">
    <citation type="journal article" date="2018" name="Mol. Plant">
        <title>The genome of Artemisia annua provides insight into the evolution of Asteraceae family and artemisinin biosynthesis.</title>
        <authorList>
            <person name="Shen Q."/>
            <person name="Zhang L."/>
            <person name="Liao Z."/>
            <person name="Wang S."/>
            <person name="Yan T."/>
            <person name="Shi P."/>
            <person name="Liu M."/>
            <person name="Fu X."/>
            <person name="Pan Q."/>
            <person name="Wang Y."/>
            <person name="Lv Z."/>
            <person name="Lu X."/>
            <person name="Zhang F."/>
            <person name="Jiang W."/>
            <person name="Ma Y."/>
            <person name="Chen M."/>
            <person name="Hao X."/>
            <person name="Li L."/>
            <person name="Tang Y."/>
            <person name="Lv G."/>
            <person name="Zhou Y."/>
            <person name="Sun X."/>
            <person name="Brodelius P.E."/>
            <person name="Rose J.K.C."/>
            <person name="Tang K."/>
        </authorList>
    </citation>
    <scope>NUCLEOTIDE SEQUENCE [LARGE SCALE GENOMIC DNA]</scope>
    <source>
        <strain evidence="3">cv. Huhao1</strain>
        <tissue evidence="2">Leaf</tissue>
    </source>
</reference>
<proteinExistence type="predicted"/>
<protein>
    <submittedName>
        <fullName evidence="2">Uncharacterized protein</fullName>
    </submittedName>
</protein>
<evidence type="ECO:0000256" key="1">
    <source>
        <dbReference type="SAM" id="Phobius"/>
    </source>
</evidence>
<keyword evidence="3" id="KW-1185">Reference proteome</keyword>
<feature type="transmembrane region" description="Helical" evidence="1">
    <location>
        <begin position="75"/>
        <end position="96"/>
    </location>
</feature>
<keyword evidence="1" id="KW-0472">Membrane</keyword>
<comment type="caution">
    <text evidence="2">The sequence shown here is derived from an EMBL/GenBank/DDBJ whole genome shotgun (WGS) entry which is preliminary data.</text>
</comment>
<keyword evidence="1" id="KW-0812">Transmembrane</keyword>
<evidence type="ECO:0000313" key="3">
    <source>
        <dbReference type="Proteomes" id="UP000245207"/>
    </source>
</evidence>
<organism evidence="2 3">
    <name type="scientific">Artemisia annua</name>
    <name type="common">Sweet wormwood</name>
    <dbReference type="NCBI Taxonomy" id="35608"/>
    <lineage>
        <taxon>Eukaryota</taxon>
        <taxon>Viridiplantae</taxon>
        <taxon>Streptophyta</taxon>
        <taxon>Embryophyta</taxon>
        <taxon>Tracheophyta</taxon>
        <taxon>Spermatophyta</taxon>
        <taxon>Magnoliopsida</taxon>
        <taxon>eudicotyledons</taxon>
        <taxon>Gunneridae</taxon>
        <taxon>Pentapetalae</taxon>
        <taxon>asterids</taxon>
        <taxon>campanulids</taxon>
        <taxon>Asterales</taxon>
        <taxon>Asteraceae</taxon>
        <taxon>Asteroideae</taxon>
        <taxon>Anthemideae</taxon>
        <taxon>Artemisiinae</taxon>
        <taxon>Artemisia</taxon>
    </lineage>
</organism>
<accession>A0A2U1MBP6</accession>
<sequence length="145" mass="15443">MGELLEFLFFVLLVVGGFLVSFTLVALDVGVTAVVSCVFVDPTAIRSCVAADNGVSILLSSVADTAINVGVPVDYAHIVAVYLTVGAVTLLLCTAASDIFRNLDEFLDPQNGNKRVLDYMPSSQTWAALGGVWACRVKQLLLVEF</sequence>
<dbReference type="AlphaFoldDB" id="A0A2U1MBP6"/>
<dbReference type="EMBL" id="PKPP01005829">
    <property type="protein sequence ID" value="PWA58679.1"/>
    <property type="molecule type" value="Genomic_DNA"/>
</dbReference>
<name>A0A2U1MBP6_ARTAN</name>
<feature type="transmembrane region" description="Helical" evidence="1">
    <location>
        <begin position="7"/>
        <end position="27"/>
    </location>
</feature>
<keyword evidence="1" id="KW-1133">Transmembrane helix</keyword>